<sequence>MVPILRFCRIENIVVVNCFIGAGGYACTVRAMLYPVGVHENCCLRVDASGRHSLAHKHRGCFRMKSNLFSSIALDGVSDKMDYLN</sequence>
<proteinExistence type="predicted"/>
<dbReference type="AlphaFoldDB" id="A0AAV4S974"/>
<dbReference type="EMBL" id="BPLR01009189">
    <property type="protein sequence ID" value="GIY30205.1"/>
    <property type="molecule type" value="Genomic_DNA"/>
</dbReference>
<protein>
    <submittedName>
        <fullName evidence="1">Uncharacterized protein</fullName>
    </submittedName>
</protein>
<accession>A0AAV4S974</accession>
<evidence type="ECO:0000313" key="2">
    <source>
        <dbReference type="Proteomes" id="UP001054945"/>
    </source>
</evidence>
<gene>
    <name evidence="1" type="ORF">CEXT_677481</name>
</gene>
<dbReference type="Proteomes" id="UP001054945">
    <property type="component" value="Unassembled WGS sequence"/>
</dbReference>
<name>A0AAV4S974_CAEEX</name>
<organism evidence="1 2">
    <name type="scientific">Caerostris extrusa</name>
    <name type="common">Bark spider</name>
    <name type="synonym">Caerostris bankana</name>
    <dbReference type="NCBI Taxonomy" id="172846"/>
    <lineage>
        <taxon>Eukaryota</taxon>
        <taxon>Metazoa</taxon>
        <taxon>Ecdysozoa</taxon>
        <taxon>Arthropoda</taxon>
        <taxon>Chelicerata</taxon>
        <taxon>Arachnida</taxon>
        <taxon>Araneae</taxon>
        <taxon>Araneomorphae</taxon>
        <taxon>Entelegynae</taxon>
        <taxon>Araneoidea</taxon>
        <taxon>Araneidae</taxon>
        <taxon>Caerostris</taxon>
    </lineage>
</organism>
<evidence type="ECO:0000313" key="1">
    <source>
        <dbReference type="EMBL" id="GIY30205.1"/>
    </source>
</evidence>
<reference evidence="1 2" key="1">
    <citation type="submission" date="2021-06" db="EMBL/GenBank/DDBJ databases">
        <title>Caerostris extrusa draft genome.</title>
        <authorList>
            <person name="Kono N."/>
            <person name="Arakawa K."/>
        </authorList>
    </citation>
    <scope>NUCLEOTIDE SEQUENCE [LARGE SCALE GENOMIC DNA]</scope>
</reference>
<comment type="caution">
    <text evidence="1">The sequence shown here is derived from an EMBL/GenBank/DDBJ whole genome shotgun (WGS) entry which is preliminary data.</text>
</comment>
<dbReference type="PROSITE" id="PS51257">
    <property type="entry name" value="PROKAR_LIPOPROTEIN"/>
    <property type="match status" value="1"/>
</dbReference>
<keyword evidence="2" id="KW-1185">Reference proteome</keyword>